<protein>
    <recommendedName>
        <fullName evidence="4">Lipoprotein</fullName>
    </recommendedName>
</protein>
<evidence type="ECO:0000313" key="3">
    <source>
        <dbReference type="Proteomes" id="UP000271339"/>
    </source>
</evidence>
<feature type="chain" id="PRO_5018126121" description="Lipoprotein" evidence="1">
    <location>
        <begin position="19"/>
        <end position="142"/>
    </location>
</feature>
<comment type="caution">
    <text evidence="2">The sequence shown here is derived from an EMBL/GenBank/DDBJ whole genome shotgun (WGS) entry which is preliminary data.</text>
</comment>
<dbReference type="AlphaFoldDB" id="A0A3L9YF16"/>
<name>A0A3L9YF16_9FLAO</name>
<feature type="signal peptide" evidence="1">
    <location>
        <begin position="1"/>
        <end position="18"/>
    </location>
</feature>
<dbReference type="PROSITE" id="PS51257">
    <property type="entry name" value="PROKAR_LIPOPROTEIN"/>
    <property type="match status" value="1"/>
</dbReference>
<dbReference type="RefSeq" id="WP_121907909.1">
    <property type="nucleotide sequence ID" value="NZ_REFC01000013.1"/>
</dbReference>
<sequence length="142" mass="15593">MKATIKIMTMLLIVSALGSCKKSDDSPSEFVNALSATYNFTNGLNNCTNPNGTGSVLFLKVNYEVSDGLEIKKVLTHIELSGGESDDFEDLTFDDDGNQIERADCFRFGNNTWVDYEIRLESINGIISNPRTVRVDKPTGAS</sequence>
<dbReference type="EMBL" id="REFC01000013">
    <property type="protein sequence ID" value="RMA58974.1"/>
    <property type="molecule type" value="Genomic_DNA"/>
</dbReference>
<keyword evidence="3" id="KW-1185">Reference proteome</keyword>
<accession>A0A3L9YF16</accession>
<organism evidence="2 3">
    <name type="scientific">Ulvibacter antarcticus</name>
    <dbReference type="NCBI Taxonomy" id="442714"/>
    <lineage>
        <taxon>Bacteria</taxon>
        <taxon>Pseudomonadati</taxon>
        <taxon>Bacteroidota</taxon>
        <taxon>Flavobacteriia</taxon>
        <taxon>Flavobacteriales</taxon>
        <taxon>Flavobacteriaceae</taxon>
        <taxon>Ulvibacter</taxon>
    </lineage>
</organism>
<evidence type="ECO:0008006" key="4">
    <source>
        <dbReference type="Google" id="ProtNLM"/>
    </source>
</evidence>
<evidence type="ECO:0000313" key="2">
    <source>
        <dbReference type="EMBL" id="RMA58974.1"/>
    </source>
</evidence>
<keyword evidence="1" id="KW-0732">Signal</keyword>
<dbReference type="Proteomes" id="UP000271339">
    <property type="component" value="Unassembled WGS sequence"/>
</dbReference>
<proteinExistence type="predicted"/>
<evidence type="ECO:0000256" key="1">
    <source>
        <dbReference type="SAM" id="SignalP"/>
    </source>
</evidence>
<dbReference type="OrthoDB" id="1441360at2"/>
<reference evidence="2 3" key="1">
    <citation type="submission" date="2018-10" db="EMBL/GenBank/DDBJ databases">
        <title>Genomic Encyclopedia of Archaeal and Bacterial Type Strains, Phase II (KMG-II): from individual species to whole genera.</title>
        <authorList>
            <person name="Goeker M."/>
        </authorList>
    </citation>
    <scope>NUCLEOTIDE SEQUENCE [LARGE SCALE GENOMIC DNA]</scope>
    <source>
        <strain evidence="2 3">DSM 23424</strain>
    </source>
</reference>
<gene>
    <name evidence="2" type="ORF">BXY75_2356</name>
</gene>